<proteinExistence type="predicted"/>
<evidence type="ECO:0000313" key="3">
    <source>
        <dbReference type="EMBL" id="TQM91048.1"/>
    </source>
</evidence>
<reference evidence="3 4" key="1">
    <citation type="submission" date="2019-06" db="EMBL/GenBank/DDBJ databases">
        <title>Sequencing the genomes of 1000 actinobacteria strains.</title>
        <authorList>
            <person name="Klenk H.-P."/>
        </authorList>
    </citation>
    <scope>NUCLEOTIDE SEQUENCE [LARGE SCALE GENOMIC DNA]</scope>
    <source>
        <strain evidence="3 4">DSM 12362</strain>
    </source>
</reference>
<gene>
    <name evidence="3" type="ORF">FB476_2767</name>
</gene>
<dbReference type="EMBL" id="VFPU01000002">
    <property type="protein sequence ID" value="TQM91048.1"/>
    <property type="molecule type" value="Genomic_DNA"/>
</dbReference>
<accession>A0A543K7H9</accession>
<dbReference type="AlphaFoldDB" id="A0A543K7H9"/>
<feature type="region of interest" description="Disordered" evidence="1">
    <location>
        <begin position="279"/>
        <end position="299"/>
    </location>
</feature>
<evidence type="ECO:0000313" key="4">
    <source>
        <dbReference type="Proteomes" id="UP000315133"/>
    </source>
</evidence>
<keyword evidence="2" id="KW-0732">Signal</keyword>
<sequence length="603" mass="64718">MSTRTQRLRRPGKWLGIVAAALLVPGLTATSAVADTDPREGLAPGFQNAGEASSNMTLLSHSQKPDGFYSPTNPGSLSYANSDMAYQGDYAFVGNFQGFQVYDVSDPAAPSLELSYVCPGGQGDLSVYGNLLFMSVEETRGRIDCGTAAPDAASRFRGVRIFDISNPLQPVQLPGVQTCAGSHTHSLLVPPVEDPETIYVYNSGTAGIRSASELAGCNGNSSLVDPTTTNFAIQVIEVPLAAPETARVVNNSRIFSVCGDNSCEGDYAAGALNGLPGSGLQPTYPVDDPRAPGGQSRSQASRCHDITLYPEIGLGAGACQGWGLLLDISDPVNPKRIDAVEDYNFAYWHSATFNNDGTKVIFTDEWGGGTSARCRVTDRPQWGANAIFDIVDRKMEWKSYYKLPVPQTTTENCVAHNGSLIPVPDRDIMVQAWYQGGSSVFDFTDSENPREIAFFDRGPMSGTSLQASGFWSTYWHNGYVYGSEIGRGFDTFELTPSADLSAAALAVAKTVTLETFNPQHQPKIEWPASFEMVDYRWELTEGLAKNKAANVEKMVEKARDFQASGKTAAAAAQLQAASNQLDTKNASQAALHQALTDLAGSLR</sequence>
<name>A0A543K7H9_9MICO</name>
<dbReference type="Pfam" id="PF08309">
    <property type="entry name" value="LVIVD"/>
    <property type="match status" value="1"/>
</dbReference>
<evidence type="ECO:0000256" key="1">
    <source>
        <dbReference type="SAM" id="MobiDB-lite"/>
    </source>
</evidence>
<organism evidence="3 4">
    <name type="scientific">Ornithinimicrobium humiphilum</name>
    <dbReference type="NCBI Taxonomy" id="125288"/>
    <lineage>
        <taxon>Bacteria</taxon>
        <taxon>Bacillati</taxon>
        <taxon>Actinomycetota</taxon>
        <taxon>Actinomycetes</taxon>
        <taxon>Micrococcales</taxon>
        <taxon>Ornithinimicrobiaceae</taxon>
        <taxon>Ornithinimicrobium</taxon>
    </lineage>
</organism>
<protein>
    <submittedName>
        <fullName evidence="3">LVIVD repeat-containing protein</fullName>
    </submittedName>
</protein>
<dbReference type="RefSeq" id="WP_170233661.1">
    <property type="nucleotide sequence ID" value="NZ_BAAAIL010000001.1"/>
</dbReference>
<evidence type="ECO:0000256" key="2">
    <source>
        <dbReference type="SAM" id="SignalP"/>
    </source>
</evidence>
<dbReference type="InterPro" id="IPR013211">
    <property type="entry name" value="LVIVD"/>
</dbReference>
<comment type="caution">
    <text evidence="3">The sequence shown here is derived from an EMBL/GenBank/DDBJ whole genome shotgun (WGS) entry which is preliminary data.</text>
</comment>
<dbReference type="Proteomes" id="UP000315133">
    <property type="component" value="Unassembled WGS sequence"/>
</dbReference>
<feature type="chain" id="PRO_5021958095" evidence="2">
    <location>
        <begin position="35"/>
        <end position="603"/>
    </location>
</feature>
<feature type="signal peptide" evidence="2">
    <location>
        <begin position="1"/>
        <end position="34"/>
    </location>
</feature>
<keyword evidence="4" id="KW-1185">Reference proteome</keyword>